<evidence type="ECO:0000313" key="18">
    <source>
        <dbReference type="Proteomes" id="UP000440578"/>
    </source>
</evidence>
<reference evidence="17 18" key="1">
    <citation type="submission" date="2019-07" db="EMBL/GenBank/DDBJ databases">
        <title>Draft genome assembly of a fouling barnacle, Amphibalanus amphitrite (Darwin, 1854): The first reference genome for Thecostraca.</title>
        <authorList>
            <person name="Kim W."/>
        </authorList>
    </citation>
    <scope>NUCLEOTIDE SEQUENCE [LARGE SCALE GENOMIC DNA]</scope>
    <source>
        <strain evidence="17">SNU_AA5</strain>
        <tissue evidence="17">Soma without cirri and trophi</tissue>
    </source>
</reference>
<keyword evidence="8" id="KW-0735">Signal-anchor</keyword>
<evidence type="ECO:0000256" key="4">
    <source>
        <dbReference type="ARBA" id="ARBA00022670"/>
    </source>
</evidence>
<keyword evidence="4" id="KW-0645">Protease</keyword>
<evidence type="ECO:0000256" key="3">
    <source>
        <dbReference type="ARBA" id="ARBA00022438"/>
    </source>
</evidence>
<gene>
    <name evidence="17" type="primary">VDDP4</name>
    <name evidence="17" type="ORF">FJT64_022926</name>
</gene>
<keyword evidence="10 14" id="KW-0472">Membrane</keyword>
<evidence type="ECO:0000259" key="15">
    <source>
        <dbReference type="Pfam" id="PF00326"/>
    </source>
</evidence>
<dbReference type="Pfam" id="PF00930">
    <property type="entry name" value="DPPIV_N"/>
    <property type="match status" value="1"/>
</dbReference>
<dbReference type="GO" id="GO:0006508">
    <property type="term" value="P:proteolysis"/>
    <property type="evidence" value="ECO:0007669"/>
    <property type="project" value="UniProtKB-KW"/>
</dbReference>
<dbReference type="GO" id="GO:0012505">
    <property type="term" value="C:endomembrane system"/>
    <property type="evidence" value="ECO:0007669"/>
    <property type="project" value="UniProtKB-SubCell"/>
</dbReference>
<evidence type="ECO:0000256" key="9">
    <source>
        <dbReference type="ARBA" id="ARBA00022989"/>
    </source>
</evidence>
<keyword evidence="18" id="KW-1185">Reference proteome</keyword>
<dbReference type="GO" id="GO:0008236">
    <property type="term" value="F:serine-type peptidase activity"/>
    <property type="evidence" value="ECO:0007669"/>
    <property type="project" value="UniProtKB-KW"/>
</dbReference>
<dbReference type="InterPro" id="IPR050278">
    <property type="entry name" value="Serine_Prot_S9B/DPPIV"/>
</dbReference>
<keyword evidence="9 14" id="KW-1133">Transmembrane helix</keyword>
<dbReference type="SUPFAM" id="SSF53474">
    <property type="entry name" value="alpha/beta-Hydrolases"/>
    <property type="match status" value="1"/>
</dbReference>
<evidence type="ECO:0000256" key="6">
    <source>
        <dbReference type="ARBA" id="ARBA00022801"/>
    </source>
</evidence>
<accession>A0A6A4WT45</accession>
<evidence type="ECO:0000256" key="1">
    <source>
        <dbReference type="ARBA" id="ARBA00004606"/>
    </source>
</evidence>
<feature type="domain" description="Peptidase S9 prolyl oligopeptidase catalytic" evidence="15">
    <location>
        <begin position="762"/>
        <end position="965"/>
    </location>
</feature>
<dbReference type="InterPro" id="IPR002469">
    <property type="entry name" value="Peptidase_S9B_N"/>
</dbReference>
<dbReference type="FunFam" id="3.40.50.1820:FF:000003">
    <property type="entry name" value="Dipeptidyl peptidase 4"/>
    <property type="match status" value="1"/>
</dbReference>
<evidence type="ECO:0000256" key="10">
    <source>
        <dbReference type="ARBA" id="ARBA00023136"/>
    </source>
</evidence>
<dbReference type="EMBL" id="VIIS01000753">
    <property type="protein sequence ID" value="KAF0305388.1"/>
    <property type="molecule type" value="Genomic_DNA"/>
</dbReference>
<dbReference type="InterPro" id="IPR029058">
    <property type="entry name" value="AB_hydrolase_fold"/>
</dbReference>
<keyword evidence="7" id="KW-0720">Serine protease</keyword>
<keyword evidence="6" id="KW-0378">Hydrolase</keyword>
<dbReference type="Proteomes" id="UP000440578">
    <property type="component" value="Unassembled WGS sequence"/>
</dbReference>
<name>A0A6A4WT45_AMPAM</name>
<keyword evidence="11" id="KW-0325">Glycoprotein</keyword>
<dbReference type="InterPro" id="IPR001375">
    <property type="entry name" value="Peptidase_S9_cat"/>
</dbReference>
<protein>
    <recommendedName>
        <fullName evidence="13">Venom dipeptidyl peptidase 4</fullName>
    </recommendedName>
</protein>
<keyword evidence="3" id="KW-0031">Aminopeptidase</keyword>
<comment type="subcellular location">
    <subcellularLocation>
        <location evidence="12">Endomembrane system</location>
        <topology evidence="12">Single-pass membrane protein</topology>
    </subcellularLocation>
    <subcellularLocation>
        <location evidence="1">Membrane</location>
        <topology evidence="1">Single-pass type II membrane protein</topology>
    </subcellularLocation>
</comment>
<keyword evidence="5 14" id="KW-0812">Transmembrane</keyword>
<dbReference type="PANTHER" id="PTHR11731:SF200">
    <property type="entry name" value="DIPEPTIDYL PEPTIDASE 10, ISOFORM B"/>
    <property type="match status" value="1"/>
</dbReference>
<evidence type="ECO:0000256" key="13">
    <source>
        <dbReference type="ARBA" id="ARBA00072929"/>
    </source>
</evidence>
<organism evidence="17 18">
    <name type="scientific">Amphibalanus amphitrite</name>
    <name type="common">Striped barnacle</name>
    <name type="synonym">Balanus amphitrite</name>
    <dbReference type="NCBI Taxonomy" id="1232801"/>
    <lineage>
        <taxon>Eukaryota</taxon>
        <taxon>Metazoa</taxon>
        <taxon>Ecdysozoa</taxon>
        <taxon>Arthropoda</taxon>
        <taxon>Crustacea</taxon>
        <taxon>Multicrustacea</taxon>
        <taxon>Cirripedia</taxon>
        <taxon>Thoracica</taxon>
        <taxon>Thoracicalcarea</taxon>
        <taxon>Balanomorpha</taxon>
        <taxon>Balanoidea</taxon>
        <taxon>Balanidae</taxon>
        <taxon>Amphibalaninae</taxon>
        <taxon>Amphibalanus</taxon>
    </lineage>
</organism>
<comment type="caution">
    <text evidence="17">The sequence shown here is derived from an EMBL/GenBank/DDBJ whole genome shotgun (WGS) entry which is preliminary data.</text>
</comment>
<feature type="transmembrane region" description="Helical" evidence="14">
    <location>
        <begin position="52"/>
        <end position="76"/>
    </location>
</feature>
<dbReference type="GO" id="GO:0005886">
    <property type="term" value="C:plasma membrane"/>
    <property type="evidence" value="ECO:0007669"/>
    <property type="project" value="TreeGrafter"/>
</dbReference>
<evidence type="ECO:0000256" key="11">
    <source>
        <dbReference type="ARBA" id="ARBA00023180"/>
    </source>
</evidence>
<dbReference type="PANTHER" id="PTHR11731">
    <property type="entry name" value="PROTEASE FAMILY S9B,C DIPEPTIDYL-PEPTIDASE IV-RELATED"/>
    <property type="match status" value="1"/>
</dbReference>
<evidence type="ECO:0000256" key="14">
    <source>
        <dbReference type="SAM" id="Phobius"/>
    </source>
</evidence>
<evidence type="ECO:0000256" key="8">
    <source>
        <dbReference type="ARBA" id="ARBA00022968"/>
    </source>
</evidence>
<evidence type="ECO:0000256" key="2">
    <source>
        <dbReference type="ARBA" id="ARBA00010036"/>
    </source>
</evidence>
<evidence type="ECO:0000256" key="5">
    <source>
        <dbReference type="ARBA" id="ARBA00022692"/>
    </source>
</evidence>
<dbReference type="SUPFAM" id="SSF82171">
    <property type="entry name" value="DPP6 N-terminal domain-like"/>
    <property type="match status" value="1"/>
</dbReference>
<dbReference type="Gene3D" id="2.140.10.30">
    <property type="entry name" value="Dipeptidylpeptidase IV, N-terminal domain"/>
    <property type="match status" value="1"/>
</dbReference>
<dbReference type="OrthoDB" id="16520at2759"/>
<dbReference type="Pfam" id="PF00326">
    <property type="entry name" value="Peptidase_S9"/>
    <property type="match status" value="1"/>
</dbReference>
<dbReference type="Gene3D" id="3.40.50.1820">
    <property type="entry name" value="alpha/beta hydrolase"/>
    <property type="match status" value="1"/>
</dbReference>
<feature type="transmembrane region" description="Helical" evidence="14">
    <location>
        <begin position="184"/>
        <end position="205"/>
    </location>
</feature>
<comment type="similarity">
    <text evidence="2">Belongs to the peptidase S9B family. DPPIV subfamily.</text>
</comment>
<dbReference type="GO" id="GO:0008239">
    <property type="term" value="F:dipeptidyl-peptidase activity"/>
    <property type="evidence" value="ECO:0007669"/>
    <property type="project" value="TreeGrafter"/>
</dbReference>
<dbReference type="AlphaFoldDB" id="A0A6A4WT45"/>
<evidence type="ECO:0000256" key="7">
    <source>
        <dbReference type="ARBA" id="ARBA00022825"/>
    </source>
</evidence>
<dbReference type="GO" id="GO:0004177">
    <property type="term" value="F:aminopeptidase activity"/>
    <property type="evidence" value="ECO:0007669"/>
    <property type="project" value="UniProtKB-KW"/>
</dbReference>
<proteinExistence type="inferred from homology"/>
<evidence type="ECO:0000259" key="16">
    <source>
        <dbReference type="Pfam" id="PF00930"/>
    </source>
</evidence>
<feature type="domain" description="Dipeptidylpeptidase IV N-terminal" evidence="16">
    <location>
        <begin position="295"/>
        <end position="675"/>
    </location>
</feature>
<evidence type="ECO:0000256" key="12">
    <source>
        <dbReference type="ARBA" id="ARBA00037847"/>
    </source>
</evidence>
<sequence length="985" mass="111597">MADKRGSYDLGKSEQDTEYYNYYGIEDPYYDENKTAEAEFNFEKSLDTRTQVLIVLSIIGLLWLFCIWQVCCYPVLRLCGWYCTYWGTIIRMAIDSCRGIDPRYRMMEKMVTSMGYAMPSYSEWKQWMAAYEDMMLSMAEGQCEGITDMVKGFKGAMGPLGQMMGQGADQDLVDEGPSRPHRRLFIGIGAVLVVSAIVIACVILLTREGPVVEARAGPSVTRPLPLTNGSVITLNEVLTMRYTADSFAGEWISDDENIDDSDEGLFIFNVKTKVRTILIPRAQWSKLASHRRSLSDSRQYVLCPHSAKQIYRYTRLSLYDIYDVKNNRVIPLTLGPDAPRRRLQYATWVPGRDSIVFVFENNIYIRPLITSPEVVKVTSTGINNVVYNGIPDWVYEEEVIGEDNTIWFSEDGKMMAYASFNDTNVDIMPLQLYGEAGKLEYQYPITIPLRYPKPGRDNPTVAVYIVDLDRAIAKKPAVKLVPPPAEFSNKEHYLTRAAWADNASLALTWMNRHQNHTIMTLFTAATSQMSTILDQPSPDNAWCDIEEVPIWSKDGSSFITLLPKLEGSAGHYKHIHTVWRNGLARVPITSGRMTVTEILHWDQDNNLIYFKAAPEEEASQRHLYTVTDIKAATSGIITCITCNATAPGGQPCAKNSFDFSTGGSHYVWTCQGPSTVPRVSLRHTENHQELMLIADNKALSRDLAGKVLPQEMRLMLDVADGFKARVRMKLPPGLKEDSSRKYPMLVYTYGGPNSQVIGDGWGVAWDDHLVTERDIIYVTIDGRGSGYRGDRLLHSIYYKMGMVEVEDQIAVAKKLTALYDFIDANRTAIWGWSYGGYVTARVMATDTQQVFKCGISVAPVTNWIYYDTIYTERYMGLPTSDDNARGYAAGDVSGTVDNFRNKQYLLIHGTADDNVHYQQSMMLSRSLEQADIMFRQQTYPDENHGLGGIRRHHYHTMERFLEDCFRLPRLPFSPPPAFPGRRRRA</sequence>
<evidence type="ECO:0000313" key="17">
    <source>
        <dbReference type="EMBL" id="KAF0305388.1"/>
    </source>
</evidence>